<keyword evidence="2" id="KW-1185">Reference proteome</keyword>
<reference evidence="2" key="1">
    <citation type="submission" date="2016-10" db="EMBL/GenBank/DDBJ databases">
        <authorList>
            <person name="Varghese N."/>
            <person name="Submissions S."/>
        </authorList>
    </citation>
    <scope>NUCLEOTIDE SEQUENCE [LARGE SCALE GENOMIC DNA]</scope>
    <source>
        <strain evidence="2">CGMCC 1.10784</strain>
    </source>
</reference>
<dbReference type="EMBL" id="FOMT01000001">
    <property type="protein sequence ID" value="SFD54358.1"/>
    <property type="molecule type" value="Genomic_DNA"/>
</dbReference>
<dbReference type="AlphaFoldDB" id="A0A1I1TB62"/>
<accession>A0A1I1TB62</accession>
<evidence type="ECO:0000313" key="2">
    <source>
        <dbReference type="Proteomes" id="UP000198855"/>
    </source>
</evidence>
<proteinExistence type="predicted"/>
<dbReference type="SUPFAM" id="SSF51658">
    <property type="entry name" value="Xylose isomerase-like"/>
    <property type="match status" value="1"/>
</dbReference>
<gene>
    <name evidence="1" type="ORF">SAMN05216378_0384</name>
</gene>
<dbReference type="Gene3D" id="3.20.20.150">
    <property type="entry name" value="Divalent-metal-dependent TIM barrel enzymes"/>
    <property type="match status" value="1"/>
</dbReference>
<dbReference type="OrthoDB" id="2555274at2"/>
<evidence type="ECO:0000313" key="1">
    <source>
        <dbReference type="EMBL" id="SFD54358.1"/>
    </source>
</evidence>
<protein>
    <recommendedName>
        <fullName evidence="3">Sugar phosphate isomerase/epimerase</fullName>
    </recommendedName>
</protein>
<organism evidence="1 2">
    <name type="scientific">Paenibacillus catalpae</name>
    <dbReference type="NCBI Taxonomy" id="1045775"/>
    <lineage>
        <taxon>Bacteria</taxon>
        <taxon>Bacillati</taxon>
        <taxon>Bacillota</taxon>
        <taxon>Bacilli</taxon>
        <taxon>Bacillales</taxon>
        <taxon>Paenibacillaceae</taxon>
        <taxon>Paenibacillus</taxon>
    </lineage>
</organism>
<evidence type="ECO:0008006" key="3">
    <source>
        <dbReference type="Google" id="ProtNLM"/>
    </source>
</evidence>
<dbReference type="Proteomes" id="UP000198855">
    <property type="component" value="Unassembled WGS sequence"/>
</dbReference>
<sequence length="303" mass="34274">MTSNYHLNDGSSLPPRMELQQSWWAMIGLGENGREWTMEEKFERIAAAGFTGISATMPSEQDILEWHRLLDKYQFTFSTVAFPSSKSDMGDILETVKQFGRVQYINSQVMDAFVVGDKAVQLLQELLEASADAGIPHFIETHRGRITQDLLRTTDYVRALPQLQLIIDLSHYVVAGELDGAGSRAEAEFEVLLERTAGIHGRISNGEQVQIDIGKSGSHPMVDHFKRWWKKGMRNWYANAVPGDILSFVPELGPPGYAITRIVEENREIETTDRWQQALLLKQIAEELWEEVVAEAVNKSVVR</sequence>
<name>A0A1I1TB62_9BACL</name>
<dbReference type="InterPro" id="IPR036237">
    <property type="entry name" value="Xyl_isomerase-like_sf"/>
</dbReference>
<dbReference type="STRING" id="1045775.SAMN05216378_0384"/>
<dbReference type="RefSeq" id="WP_091180368.1">
    <property type="nucleotide sequence ID" value="NZ_FOMT01000001.1"/>
</dbReference>